<sequence length="61" mass="6525">MTRPFTIQRVKGASGHSSGIHMAKRVIDSVGTARYPVAGGNPRPNNGGDDAAMVNWAPHRR</sequence>
<feature type="region of interest" description="Disordered" evidence="1">
    <location>
        <begin position="1"/>
        <end position="21"/>
    </location>
</feature>
<evidence type="ECO:0000313" key="2">
    <source>
        <dbReference type="EMBL" id="CCF84974.1"/>
    </source>
</evidence>
<reference evidence="2 3" key="1">
    <citation type="journal article" date="2012" name="ISME J.">
        <title>Nitrification expanded: discovery, physiology and genomics of a nitrite-oxidizing bacterium from the phylum Chloroflexi.</title>
        <authorList>
            <person name="Sorokin D.Y."/>
            <person name="Lucker S."/>
            <person name="Vejmelkova D."/>
            <person name="Kostrikina N.A."/>
            <person name="Kleerebezem R."/>
            <person name="Rijpstra W.I."/>
            <person name="Damste J.S."/>
            <person name="Le Paslier D."/>
            <person name="Muyzer G."/>
            <person name="Wagner M."/>
            <person name="van Loosdrecht M.C."/>
            <person name="Daims H."/>
        </authorList>
    </citation>
    <scope>NUCLEOTIDE SEQUENCE [LARGE SCALE GENOMIC DNA]</scope>
    <source>
        <strain evidence="3">none</strain>
    </source>
</reference>
<keyword evidence="3" id="KW-1185">Reference proteome</keyword>
<evidence type="ECO:0000256" key="1">
    <source>
        <dbReference type="SAM" id="MobiDB-lite"/>
    </source>
</evidence>
<dbReference type="AlphaFoldDB" id="I4EJW2"/>
<proteinExistence type="predicted"/>
<comment type="caution">
    <text evidence="2">The sequence shown here is derived from an EMBL/GenBank/DDBJ whole genome shotgun (WGS) entry which is preliminary data.</text>
</comment>
<accession>I4EJW2</accession>
<feature type="compositionally biased region" description="Low complexity" evidence="1">
    <location>
        <begin position="39"/>
        <end position="48"/>
    </location>
</feature>
<protein>
    <submittedName>
        <fullName evidence="2">Uncharacterized protein</fullName>
    </submittedName>
</protein>
<dbReference type="Proteomes" id="UP000004221">
    <property type="component" value="Unassembled WGS sequence"/>
</dbReference>
<name>I4EJW2_9BACT</name>
<gene>
    <name evidence="2" type="ORF">NITHO_4260002</name>
</gene>
<organism evidence="2 3">
    <name type="scientific">Nitrolancea hollandica Lb</name>
    <dbReference type="NCBI Taxonomy" id="1129897"/>
    <lineage>
        <taxon>Bacteria</taxon>
        <taxon>Pseudomonadati</taxon>
        <taxon>Thermomicrobiota</taxon>
        <taxon>Thermomicrobia</taxon>
        <taxon>Sphaerobacterales</taxon>
        <taxon>Sphaerobacterineae</taxon>
        <taxon>Sphaerobacteraceae</taxon>
        <taxon>Nitrolancea</taxon>
    </lineage>
</organism>
<evidence type="ECO:0000313" key="3">
    <source>
        <dbReference type="Proteomes" id="UP000004221"/>
    </source>
</evidence>
<dbReference type="EMBL" id="CAGS01000364">
    <property type="protein sequence ID" value="CCF84974.1"/>
    <property type="molecule type" value="Genomic_DNA"/>
</dbReference>
<feature type="region of interest" description="Disordered" evidence="1">
    <location>
        <begin position="35"/>
        <end position="61"/>
    </location>
</feature>